<keyword evidence="4" id="KW-1185">Reference proteome</keyword>
<evidence type="ECO:0000313" key="3">
    <source>
        <dbReference type="EMBL" id="GMS88256.1"/>
    </source>
</evidence>
<evidence type="ECO:0000256" key="1">
    <source>
        <dbReference type="SAM" id="SignalP"/>
    </source>
</evidence>
<feature type="domain" description="Abnormal cell migration protein 18-like fibronectin type I" evidence="2">
    <location>
        <begin position="59"/>
        <end position="129"/>
    </location>
</feature>
<evidence type="ECO:0000259" key="2">
    <source>
        <dbReference type="Pfam" id="PF23003"/>
    </source>
</evidence>
<name>A0AAV5SY58_9BILA</name>
<organism evidence="3 4">
    <name type="scientific">Pristionchus entomophagus</name>
    <dbReference type="NCBI Taxonomy" id="358040"/>
    <lineage>
        <taxon>Eukaryota</taxon>
        <taxon>Metazoa</taxon>
        <taxon>Ecdysozoa</taxon>
        <taxon>Nematoda</taxon>
        <taxon>Chromadorea</taxon>
        <taxon>Rhabditida</taxon>
        <taxon>Rhabditina</taxon>
        <taxon>Diplogasteromorpha</taxon>
        <taxon>Diplogasteroidea</taxon>
        <taxon>Neodiplogasteridae</taxon>
        <taxon>Pristionchus</taxon>
    </lineage>
</organism>
<dbReference type="Pfam" id="PF23003">
    <property type="entry name" value="Fn1_2"/>
    <property type="match status" value="1"/>
</dbReference>
<keyword evidence="1" id="KW-0732">Signal</keyword>
<dbReference type="InterPro" id="IPR055119">
    <property type="entry name" value="Mig18_Fn1"/>
</dbReference>
<dbReference type="Proteomes" id="UP001432027">
    <property type="component" value="Unassembled WGS sequence"/>
</dbReference>
<feature type="signal peptide" evidence="1">
    <location>
        <begin position="1"/>
        <end position="15"/>
    </location>
</feature>
<proteinExistence type="predicted"/>
<sequence length="362" mass="40566">MQLLLIAAFVSAVAAESLEIFSKNLSMPYVVKRTWVDNFIKFNHVLETKSLRTRIIALGCVPSNQPEGRLINVGEATRQHEFIFACQQDAHGVISYDATACIDPLGNEMKIGESRRLSNGTVVMHCAISGGVLKKVVEKASGCFFNQTLYGEDETWVEPISEPAEDQVYMFRETIRPKLGRRQAVIVEPKLRGRLMQCFRPHYNFFESQLIGCVVGKFGIRIDEYAQIEPGVFVKCVEKESGGVGIKVIDRDELSCSINNSTVPEGYVWVDIPRAAEFTCSSGNVVKKSCVLGSERIPLGKEVRLKNECVFVCHPGTNLYMCDKVITDSIVIDEDLSVPQGKKANRWDTILLRRTFNEIVHH</sequence>
<dbReference type="AlphaFoldDB" id="A0AAV5SY58"/>
<dbReference type="EMBL" id="BTSX01000003">
    <property type="protein sequence ID" value="GMS88256.1"/>
    <property type="molecule type" value="Genomic_DNA"/>
</dbReference>
<accession>A0AAV5SY58</accession>
<gene>
    <name evidence="3" type="ORF">PENTCL1PPCAC_10431</name>
</gene>
<protein>
    <recommendedName>
        <fullName evidence="2">Abnormal cell migration protein 18-like fibronectin type I domain-containing protein</fullName>
    </recommendedName>
</protein>
<comment type="caution">
    <text evidence="3">The sequence shown here is derived from an EMBL/GenBank/DDBJ whole genome shotgun (WGS) entry which is preliminary data.</text>
</comment>
<reference evidence="3" key="1">
    <citation type="submission" date="2023-10" db="EMBL/GenBank/DDBJ databases">
        <title>Genome assembly of Pristionchus species.</title>
        <authorList>
            <person name="Yoshida K."/>
            <person name="Sommer R.J."/>
        </authorList>
    </citation>
    <scope>NUCLEOTIDE SEQUENCE</scope>
    <source>
        <strain evidence="3">RS0144</strain>
    </source>
</reference>
<evidence type="ECO:0000313" key="4">
    <source>
        <dbReference type="Proteomes" id="UP001432027"/>
    </source>
</evidence>
<feature type="chain" id="PRO_5043865252" description="Abnormal cell migration protein 18-like fibronectin type I domain-containing protein" evidence="1">
    <location>
        <begin position="16"/>
        <end position="362"/>
    </location>
</feature>